<dbReference type="Pfam" id="PF08239">
    <property type="entry name" value="SH3_3"/>
    <property type="match status" value="1"/>
</dbReference>
<dbReference type="GO" id="GO:0004674">
    <property type="term" value="F:protein serine/threonine kinase activity"/>
    <property type="evidence" value="ECO:0007669"/>
    <property type="project" value="UniProtKB-KW"/>
</dbReference>
<evidence type="ECO:0000259" key="12">
    <source>
        <dbReference type="PROSITE" id="PS50011"/>
    </source>
</evidence>
<name>A0A2T1CAI7_9CYAN</name>
<feature type="binding site" evidence="9">
    <location>
        <position position="43"/>
    </location>
    <ligand>
        <name>ATP</name>
        <dbReference type="ChEBI" id="CHEBI:30616"/>
    </ligand>
</feature>
<evidence type="ECO:0000256" key="9">
    <source>
        <dbReference type="PROSITE-ProRule" id="PRU10141"/>
    </source>
</evidence>
<dbReference type="Proteomes" id="UP000238762">
    <property type="component" value="Unassembled WGS sequence"/>
</dbReference>
<dbReference type="Gene3D" id="3.30.200.20">
    <property type="entry name" value="Phosphorylase Kinase, domain 1"/>
    <property type="match status" value="1"/>
</dbReference>
<evidence type="ECO:0000313" key="14">
    <source>
        <dbReference type="Proteomes" id="UP000238762"/>
    </source>
</evidence>
<dbReference type="RefSeq" id="WP_106286669.1">
    <property type="nucleotide sequence ID" value="NZ_CAWNTC010000090.1"/>
</dbReference>
<keyword evidence="14" id="KW-1185">Reference proteome</keyword>
<dbReference type="EMBL" id="PVWJ01000001">
    <property type="protein sequence ID" value="PSB05285.1"/>
    <property type="molecule type" value="Genomic_DNA"/>
</dbReference>
<comment type="catalytic activity">
    <reaction evidence="8">
        <text>L-seryl-[protein] + ATP = O-phospho-L-seryl-[protein] + ADP + H(+)</text>
        <dbReference type="Rhea" id="RHEA:17989"/>
        <dbReference type="Rhea" id="RHEA-COMP:9863"/>
        <dbReference type="Rhea" id="RHEA-COMP:11604"/>
        <dbReference type="ChEBI" id="CHEBI:15378"/>
        <dbReference type="ChEBI" id="CHEBI:29999"/>
        <dbReference type="ChEBI" id="CHEBI:30616"/>
        <dbReference type="ChEBI" id="CHEBI:83421"/>
        <dbReference type="ChEBI" id="CHEBI:456216"/>
        <dbReference type="EC" id="2.7.11.1"/>
    </reaction>
</comment>
<evidence type="ECO:0000256" key="5">
    <source>
        <dbReference type="ARBA" id="ARBA00022777"/>
    </source>
</evidence>
<dbReference type="CDD" id="cd14014">
    <property type="entry name" value="STKc_PknB_like"/>
    <property type="match status" value="1"/>
</dbReference>
<dbReference type="Pfam" id="PF00069">
    <property type="entry name" value="Pkinase"/>
    <property type="match status" value="1"/>
</dbReference>
<keyword evidence="4 9" id="KW-0547">Nucleotide-binding</keyword>
<dbReference type="InterPro" id="IPR003646">
    <property type="entry name" value="SH3-like_bac-type"/>
</dbReference>
<dbReference type="Gene3D" id="2.30.30.40">
    <property type="entry name" value="SH3 Domains"/>
    <property type="match status" value="1"/>
</dbReference>
<dbReference type="SMART" id="SM00220">
    <property type="entry name" value="S_TKc"/>
    <property type="match status" value="1"/>
</dbReference>
<evidence type="ECO:0000256" key="8">
    <source>
        <dbReference type="ARBA" id="ARBA00048679"/>
    </source>
</evidence>
<evidence type="ECO:0000256" key="4">
    <source>
        <dbReference type="ARBA" id="ARBA00022741"/>
    </source>
</evidence>
<gene>
    <name evidence="13" type="ORF">C7B64_00335</name>
</gene>
<dbReference type="InterPro" id="IPR025344">
    <property type="entry name" value="CDP1-like_IMS"/>
</dbReference>
<protein>
    <recommendedName>
        <fullName evidence="1">non-specific serine/threonine protein kinase</fullName>
        <ecNumber evidence="1">2.7.11.1</ecNumber>
    </recommendedName>
</protein>
<dbReference type="PANTHER" id="PTHR24363:SF0">
    <property type="entry name" value="SERINE_THREONINE KINASE LIKE DOMAIN CONTAINING 1"/>
    <property type="match status" value="1"/>
</dbReference>
<comment type="catalytic activity">
    <reaction evidence="7">
        <text>L-threonyl-[protein] + ATP = O-phospho-L-threonyl-[protein] + ADP + H(+)</text>
        <dbReference type="Rhea" id="RHEA:46608"/>
        <dbReference type="Rhea" id="RHEA-COMP:11060"/>
        <dbReference type="Rhea" id="RHEA-COMP:11605"/>
        <dbReference type="ChEBI" id="CHEBI:15378"/>
        <dbReference type="ChEBI" id="CHEBI:30013"/>
        <dbReference type="ChEBI" id="CHEBI:30616"/>
        <dbReference type="ChEBI" id="CHEBI:61977"/>
        <dbReference type="ChEBI" id="CHEBI:456216"/>
        <dbReference type="EC" id="2.7.11.1"/>
    </reaction>
</comment>
<evidence type="ECO:0000256" key="2">
    <source>
        <dbReference type="ARBA" id="ARBA00022527"/>
    </source>
</evidence>
<evidence type="ECO:0000256" key="11">
    <source>
        <dbReference type="SAM" id="Phobius"/>
    </source>
</evidence>
<reference evidence="13 14" key="1">
    <citation type="submission" date="2018-02" db="EMBL/GenBank/DDBJ databases">
        <authorList>
            <person name="Cohen D.B."/>
            <person name="Kent A.D."/>
        </authorList>
    </citation>
    <scope>NUCLEOTIDE SEQUENCE [LARGE SCALE GENOMIC DNA]</scope>
    <source>
        <strain evidence="13 14">CCAP 1448/3</strain>
    </source>
</reference>
<comment type="caution">
    <text evidence="13">The sequence shown here is derived from an EMBL/GenBank/DDBJ whole genome shotgun (WGS) entry which is preliminary data.</text>
</comment>
<reference evidence="13 14" key="2">
    <citation type="submission" date="2018-03" db="EMBL/GenBank/DDBJ databases">
        <title>The ancient ancestry and fast evolution of plastids.</title>
        <authorList>
            <person name="Moore K.R."/>
            <person name="Magnabosco C."/>
            <person name="Momper L."/>
            <person name="Gold D.A."/>
            <person name="Bosak T."/>
            <person name="Fournier G.P."/>
        </authorList>
    </citation>
    <scope>NUCLEOTIDE SEQUENCE [LARGE SCALE GENOMIC DNA]</scope>
    <source>
        <strain evidence="13 14">CCAP 1448/3</strain>
    </source>
</reference>
<accession>A0A2T1CAI7</accession>
<keyword evidence="11" id="KW-0812">Transmembrane</keyword>
<keyword evidence="6 9" id="KW-0067">ATP-binding</keyword>
<dbReference type="PROSITE" id="PS50011">
    <property type="entry name" value="PROTEIN_KINASE_DOM"/>
    <property type="match status" value="1"/>
</dbReference>
<evidence type="ECO:0000313" key="13">
    <source>
        <dbReference type="EMBL" id="PSB05285.1"/>
    </source>
</evidence>
<feature type="region of interest" description="Disordered" evidence="10">
    <location>
        <begin position="462"/>
        <end position="493"/>
    </location>
</feature>
<dbReference type="GO" id="GO:0005524">
    <property type="term" value="F:ATP binding"/>
    <property type="evidence" value="ECO:0007669"/>
    <property type="project" value="UniProtKB-UniRule"/>
</dbReference>
<keyword evidence="2 13" id="KW-0723">Serine/threonine-protein kinase</keyword>
<dbReference type="InterPro" id="IPR000719">
    <property type="entry name" value="Prot_kinase_dom"/>
</dbReference>
<keyword evidence="3" id="KW-0808">Transferase</keyword>
<proteinExistence type="predicted"/>
<organism evidence="13 14">
    <name type="scientific">Merismopedia glauca CCAP 1448/3</name>
    <dbReference type="NCBI Taxonomy" id="1296344"/>
    <lineage>
        <taxon>Bacteria</taxon>
        <taxon>Bacillati</taxon>
        <taxon>Cyanobacteriota</taxon>
        <taxon>Cyanophyceae</taxon>
        <taxon>Synechococcales</taxon>
        <taxon>Merismopediaceae</taxon>
        <taxon>Merismopedia</taxon>
    </lineage>
</organism>
<keyword evidence="11" id="KW-0472">Membrane</keyword>
<evidence type="ECO:0000256" key="1">
    <source>
        <dbReference type="ARBA" id="ARBA00012513"/>
    </source>
</evidence>
<dbReference type="SUPFAM" id="SSF56112">
    <property type="entry name" value="Protein kinase-like (PK-like)"/>
    <property type="match status" value="1"/>
</dbReference>
<dbReference type="Pfam" id="PF13355">
    <property type="entry name" value="ARC6-like_IMS"/>
    <property type="match status" value="1"/>
</dbReference>
<feature type="transmembrane region" description="Helical" evidence="11">
    <location>
        <begin position="344"/>
        <end position="364"/>
    </location>
</feature>
<dbReference type="Gene3D" id="1.10.510.10">
    <property type="entry name" value="Transferase(Phosphotransferase) domain 1"/>
    <property type="match status" value="1"/>
</dbReference>
<feature type="compositionally biased region" description="Basic and acidic residues" evidence="10">
    <location>
        <begin position="407"/>
        <end position="420"/>
    </location>
</feature>
<dbReference type="InterPro" id="IPR017441">
    <property type="entry name" value="Protein_kinase_ATP_BS"/>
</dbReference>
<keyword evidence="11" id="KW-1133">Transmembrane helix</keyword>
<dbReference type="InterPro" id="IPR011009">
    <property type="entry name" value="Kinase-like_dom_sf"/>
</dbReference>
<feature type="region of interest" description="Disordered" evidence="10">
    <location>
        <begin position="398"/>
        <end position="420"/>
    </location>
</feature>
<evidence type="ECO:0000256" key="3">
    <source>
        <dbReference type="ARBA" id="ARBA00022679"/>
    </source>
</evidence>
<sequence>MTMIGQTLDGRYKIIELLGQGGFGQTYIAENTRIPGHPRCVVKHLKPSSNDPNLFVTVKRLFDSEAEMLSRLGNHDRIPRIIDFFDENQEFYLVQELIEGHPLSKELTLGKRLSESYVIALLKDLLPVLEFIHQQNVIHRDIKPDNIIRRKQDGKLVLIDFGAVKELQGLNTAVAGSTVAIGTPGYMSTEQGRGKPRPSSDIYALGIICIQALTGRSPLELTEDPDTGEVLWQGFATVSPGLAAIINQMVRYHFKDRYQSATEVLQALQQLENPLPPTQPISAHPPPVNPQGYTPTIPVSPPPLNHQGYHQAIPVNPPPVNPQGHQQTIPVPINPLPTRRKSPLIAVLGILGVGAIAAAAYFILPKIFTGGGGNNLNENPNNSDFQQQLLTENCRIISPSQNKTKARLRENPERNSDDLKSLTKGDKVVFISEQDAFIQVKTEDNTTGWIFRSEIQSCNSSVVSDRSPEVIPSTTESPSPEPTPSPETTTSLTKKEAVDVVSNWLNSKPQVFGQSYDVSPINEYTTGSYYQDNLDSLEKQKRTGEYYEFGTPVIEDVGEFSVSGDRATIVLTITEQTILYRDGKEPLIRRPSSTRRWDLSYVDGKWKIANNPKV</sequence>
<dbReference type="PANTHER" id="PTHR24363">
    <property type="entry name" value="SERINE/THREONINE PROTEIN KINASE"/>
    <property type="match status" value="1"/>
</dbReference>
<evidence type="ECO:0000256" key="6">
    <source>
        <dbReference type="ARBA" id="ARBA00022840"/>
    </source>
</evidence>
<dbReference type="EC" id="2.7.11.1" evidence="1"/>
<evidence type="ECO:0000256" key="10">
    <source>
        <dbReference type="SAM" id="MobiDB-lite"/>
    </source>
</evidence>
<keyword evidence="5 13" id="KW-0418">Kinase</keyword>
<dbReference type="PROSITE" id="PS00107">
    <property type="entry name" value="PROTEIN_KINASE_ATP"/>
    <property type="match status" value="1"/>
</dbReference>
<evidence type="ECO:0000256" key="7">
    <source>
        <dbReference type="ARBA" id="ARBA00047899"/>
    </source>
</evidence>
<feature type="domain" description="Protein kinase" evidence="12">
    <location>
        <begin position="12"/>
        <end position="269"/>
    </location>
</feature>
<dbReference type="AlphaFoldDB" id="A0A2T1CAI7"/>